<reference evidence="2" key="1">
    <citation type="journal article" date="2015" name="Nat. Genet.">
        <title>The pineapple genome and the evolution of CAM photosynthesis.</title>
        <authorList>
            <person name="Ming R."/>
            <person name="VanBuren R."/>
            <person name="Wai C.M."/>
            <person name="Tang H."/>
            <person name="Schatz M.C."/>
            <person name="Bowers J.E."/>
            <person name="Lyons E."/>
            <person name="Wang M.L."/>
            <person name="Chen J."/>
            <person name="Biggers E."/>
            <person name="Zhang J."/>
            <person name="Huang L."/>
            <person name="Zhang L."/>
            <person name="Miao W."/>
            <person name="Zhang J."/>
            <person name="Ye Z."/>
            <person name="Miao C."/>
            <person name="Lin Z."/>
            <person name="Wang H."/>
            <person name="Zhou H."/>
            <person name="Yim W.C."/>
            <person name="Priest H.D."/>
            <person name="Zheng C."/>
            <person name="Woodhouse M."/>
            <person name="Edger P.P."/>
            <person name="Guyot R."/>
            <person name="Guo H.B."/>
            <person name="Guo H."/>
            <person name="Zheng G."/>
            <person name="Singh R."/>
            <person name="Sharma A."/>
            <person name="Min X."/>
            <person name="Zheng Y."/>
            <person name="Lee H."/>
            <person name="Gurtowski J."/>
            <person name="Sedlazeck F.J."/>
            <person name="Harkess A."/>
            <person name="McKain M.R."/>
            <person name="Liao Z."/>
            <person name="Fang J."/>
            <person name="Liu J."/>
            <person name="Zhang X."/>
            <person name="Zhang Q."/>
            <person name="Hu W."/>
            <person name="Qin Y."/>
            <person name="Wang K."/>
            <person name="Chen L.Y."/>
            <person name="Shirley N."/>
            <person name="Lin Y.R."/>
            <person name="Liu L.Y."/>
            <person name="Hernandez A.G."/>
            <person name="Wright C.L."/>
            <person name="Bulone V."/>
            <person name="Tuskan G.A."/>
            <person name="Heath K."/>
            <person name="Zee F."/>
            <person name="Moore P.H."/>
            <person name="Sunkar R."/>
            <person name="Leebens-Mack J.H."/>
            <person name="Mockler T."/>
            <person name="Bennetzen J.L."/>
            <person name="Freeling M."/>
            <person name="Sankoff D."/>
            <person name="Paterson A.H."/>
            <person name="Zhu X."/>
            <person name="Yang X."/>
            <person name="Smith J.A."/>
            <person name="Cushman J.C."/>
            <person name="Paull R.E."/>
            <person name="Yu Q."/>
        </authorList>
    </citation>
    <scope>NUCLEOTIDE SEQUENCE [LARGE SCALE GENOMIC DNA]</scope>
    <source>
        <strain evidence="2">cv. F153</strain>
    </source>
</reference>
<evidence type="ECO:0000313" key="2">
    <source>
        <dbReference type="Proteomes" id="UP000515123"/>
    </source>
</evidence>
<dbReference type="CDD" id="cd23659">
    <property type="entry name" value="USP_At3g01520-like"/>
    <property type="match status" value="1"/>
</dbReference>
<dbReference type="AlphaFoldDB" id="A0A6P5EQZ1"/>
<dbReference type="Gene3D" id="3.40.50.620">
    <property type="entry name" value="HUPs"/>
    <property type="match status" value="1"/>
</dbReference>
<accession>A0A6P5EQZ1</accession>
<dbReference type="RefSeq" id="XP_020083698.1">
    <property type="nucleotide sequence ID" value="XM_020228109.1"/>
</dbReference>
<reference evidence="3" key="2">
    <citation type="submission" date="2025-08" db="UniProtKB">
        <authorList>
            <consortium name="RefSeq"/>
        </authorList>
    </citation>
    <scope>IDENTIFICATION</scope>
    <source>
        <tissue evidence="3">Leaf</tissue>
    </source>
</reference>
<dbReference type="Gramene" id="Aco009727.1.mrna1">
    <property type="protein sequence ID" value="Aco009727.1.mrna1"/>
    <property type="gene ID" value="Aco009727.1.path1"/>
</dbReference>
<dbReference type="OrthoDB" id="843225at2759"/>
<name>A0A6P5EQZ1_ANACO</name>
<dbReference type="PANTHER" id="PTHR31964">
    <property type="entry name" value="ADENINE NUCLEOTIDE ALPHA HYDROLASES-LIKE SUPERFAMILY PROTEIN"/>
    <property type="match status" value="1"/>
</dbReference>
<dbReference type="InterPro" id="IPR006016">
    <property type="entry name" value="UspA"/>
</dbReference>
<dbReference type="InterPro" id="IPR006015">
    <property type="entry name" value="Universal_stress_UspA"/>
</dbReference>
<dbReference type="PRINTS" id="PR01438">
    <property type="entry name" value="UNVRSLSTRESS"/>
</dbReference>
<organism evidence="2 3">
    <name type="scientific">Ananas comosus</name>
    <name type="common">Pineapple</name>
    <name type="synonym">Ananas ananas</name>
    <dbReference type="NCBI Taxonomy" id="4615"/>
    <lineage>
        <taxon>Eukaryota</taxon>
        <taxon>Viridiplantae</taxon>
        <taxon>Streptophyta</taxon>
        <taxon>Embryophyta</taxon>
        <taxon>Tracheophyta</taxon>
        <taxon>Spermatophyta</taxon>
        <taxon>Magnoliopsida</taxon>
        <taxon>Liliopsida</taxon>
        <taxon>Poales</taxon>
        <taxon>Bromeliaceae</taxon>
        <taxon>Bromelioideae</taxon>
        <taxon>Ananas</taxon>
    </lineage>
</organism>
<gene>
    <name evidence="3" type="primary">LOC109707044</name>
</gene>
<dbReference type="SUPFAM" id="SSF52402">
    <property type="entry name" value="Adenine nucleotide alpha hydrolases-like"/>
    <property type="match status" value="1"/>
</dbReference>
<dbReference type="Pfam" id="PF00582">
    <property type="entry name" value="Usp"/>
    <property type="match status" value="1"/>
</dbReference>
<evidence type="ECO:0000259" key="1">
    <source>
        <dbReference type="Pfam" id="PF00582"/>
    </source>
</evidence>
<dbReference type="PANTHER" id="PTHR31964:SF124">
    <property type="entry name" value="ADENINE NUCLEOTIDE ALPHA HYDROLASES-LIKE SUPERFAMILY PROTEIN"/>
    <property type="match status" value="1"/>
</dbReference>
<dbReference type="Proteomes" id="UP000515123">
    <property type="component" value="Linkage group 1"/>
</dbReference>
<proteinExistence type="predicted"/>
<dbReference type="InterPro" id="IPR014729">
    <property type="entry name" value="Rossmann-like_a/b/a_fold"/>
</dbReference>
<sequence>MEGEQRREATEAAGAEGGKTGEEARIRKVVVVVAAVDESDVSLHALSWAIDHLLKSAANTLVLLHAQRAIDHFIYPAAGHAVYATTSVLVSIKKAQEENSRNVISRAMQICREKQVDAKTAIVDGDAKEVICQAAEQMQADLLVVGSRGLGTIKRTFLGSVSDYVAHHAKCPVLIVKPPKENHQ</sequence>
<protein>
    <submittedName>
        <fullName evidence="3">Uncharacterized protein LOC109707044 isoform X1</fullName>
    </submittedName>
</protein>
<evidence type="ECO:0000313" key="3">
    <source>
        <dbReference type="RefSeq" id="XP_020083698.1"/>
    </source>
</evidence>
<dbReference type="GeneID" id="109707044"/>
<feature type="domain" description="UspA" evidence="1">
    <location>
        <begin position="32"/>
        <end position="177"/>
    </location>
</feature>
<keyword evidence="2" id="KW-1185">Reference proteome</keyword>